<evidence type="ECO:0008006" key="2">
    <source>
        <dbReference type="Google" id="ProtNLM"/>
    </source>
</evidence>
<sequence length="95" mass="10203">MPLLVTGSIGIDTVKTPYGVSENCLGGSAVYFSMAASFFSPVRFVGVVGSDCPFDLAEVFAGRRVDLAGLEVRGLSKTFRWKGSYHDTMSEVITE</sequence>
<dbReference type="EMBL" id="BARS01048865">
    <property type="protein sequence ID" value="GAG28427.1"/>
    <property type="molecule type" value="Genomic_DNA"/>
</dbReference>
<protein>
    <recommendedName>
        <fullName evidence="2">Carbohydrate kinase PfkB domain-containing protein</fullName>
    </recommendedName>
</protein>
<dbReference type="SUPFAM" id="SSF53613">
    <property type="entry name" value="Ribokinase-like"/>
    <property type="match status" value="1"/>
</dbReference>
<dbReference type="InterPro" id="IPR029056">
    <property type="entry name" value="Ribokinase-like"/>
</dbReference>
<dbReference type="Gene3D" id="3.40.1190.20">
    <property type="match status" value="1"/>
</dbReference>
<comment type="caution">
    <text evidence="1">The sequence shown here is derived from an EMBL/GenBank/DDBJ whole genome shotgun (WGS) entry which is preliminary data.</text>
</comment>
<reference evidence="1" key="1">
    <citation type="journal article" date="2014" name="Front. Microbiol.">
        <title>High frequency of phylogenetically diverse reductive dehalogenase-homologous genes in deep subseafloor sedimentary metagenomes.</title>
        <authorList>
            <person name="Kawai M."/>
            <person name="Futagami T."/>
            <person name="Toyoda A."/>
            <person name="Takaki Y."/>
            <person name="Nishi S."/>
            <person name="Hori S."/>
            <person name="Arai W."/>
            <person name="Tsubouchi T."/>
            <person name="Morono Y."/>
            <person name="Uchiyama I."/>
            <person name="Ito T."/>
            <person name="Fujiyama A."/>
            <person name="Inagaki F."/>
            <person name="Takami H."/>
        </authorList>
    </citation>
    <scope>NUCLEOTIDE SEQUENCE</scope>
    <source>
        <strain evidence="1">Expedition CK06-06</strain>
    </source>
</reference>
<organism evidence="1">
    <name type="scientific">marine sediment metagenome</name>
    <dbReference type="NCBI Taxonomy" id="412755"/>
    <lineage>
        <taxon>unclassified sequences</taxon>
        <taxon>metagenomes</taxon>
        <taxon>ecological metagenomes</taxon>
    </lineage>
</organism>
<gene>
    <name evidence="1" type="ORF">S01H1_73155</name>
</gene>
<name>X0WYY8_9ZZZZ</name>
<accession>X0WYY8</accession>
<dbReference type="AlphaFoldDB" id="X0WYY8"/>
<evidence type="ECO:0000313" key="1">
    <source>
        <dbReference type="EMBL" id="GAG28427.1"/>
    </source>
</evidence>
<proteinExistence type="predicted"/>
<feature type="non-terminal residue" evidence="1">
    <location>
        <position position="95"/>
    </location>
</feature>